<dbReference type="InterPro" id="IPR051251">
    <property type="entry name" value="STK_FNIP-Repeat"/>
</dbReference>
<gene>
    <name evidence="2" type="ORF">DFA_11327</name>
</gene>
<dbReference type="Proteomes" id="UP000007797">
    <property type="component" value="Unassembled WGS sequence"/>
</dbReference>
<dbReference type="InterPro" id="IPR008615">
    <property type="entry name" value="FNIP"/>
</dbReference>
<organism evidence="2 3">
    <name type="scientific">Cavenderia fasciculata</name>
    <name type="common">Slime mold</name>
    <name type="synonym">Dictyostelium fasciculatum</name>
    <dbReference type="NCBI Taxonomy" id="261658"/>
    <lineage>
        <taxon>Eukaryota</taxon>
        <taxon>Amoebozoa</taxon>
        <taxon>Evosea</taxon>
        <taxon>Eumycetozoa</taxon>
        <taxon>Dictyostelia</taxon>
        <taxon>Acytosteliales</taxon>
        <taxon>Cavenderiaceae</taxon>
        <taxon>Cavenderia</taxon>
    </lineage>
</organism>
<keyword evidence="3" id="KW-1185">Reference proteome</keyword>
<dbReference type="EMBL" id="GL883029">
    <property type="protein sequence ID" value="EGG13566.1"/>
    <property type="molecule type" value="Genomic_DNA"/>
</dbReference>
<dbReference type="GeneID" id="14866538"/>
<dbReference type="RefSeq" id="XP_004350270.1">
    <property type="nucleotide sequence ID" value="XM_004350220.1"/>
</dbReference>
<evidence type="ECO:0000256" key="1">
    <source>
        <dbReference type="SAM" id="MobiDB-lite"/>
    </source>
</evidence>
<dbReference type="KEGG" id="dfa:DFA_11327"/>
<sequence>MEERLTLSRVSKNYQIGTLCPLCKEDFSKDVYKLNNHMILCFLYLTVGCLDVVKDTIKDIEFDEQRKKRNREVNDNDVQSLSPSRNNQSSLTQQSSTTLATKTEDSCFVDEDDRDNYTTRKRKKIDENGSPYSIKLISTSSSTNHYFKDTLFRVSMISILYREDENESVMNLLMTCKDAMKWKDTVVFPRLPSIDTIELYKDSGRFNQLPKRYNRVYIKSVKDRDYFKENASGLINHHCRELNYSIIDTVPAGFIPDHFTKIKIEAKIEVGSIPPFTTHLYLGLGQKIFKELFPDTLEVLYIPSGVIGEQSNLDDLLPHNLRILGIKSSLVHPYLFNLKKLNCLMISKSSIKGSRQTYIDIRTGCIPNTIENLHLENCNVDPGYILPSSIKYLSISLTINSPKCIPSSVQYLSIKSDQPLTAGSLPSSVIELHVQGKLKIHPGSIPPSVASLGLRELEFLPPASVIPDTISRLYISGLKCQFDGSLYPNSIEYFSLHEKYDYPLKHCIPPSTKYFKYHASHPSINEFKANDIPNGVTRIRLGNHFNKDLVRGFIPDSCEYLEFSYSYDQVPLWRAVPKQLKKVSCNPVCLRISNSIPPSIKQSPANKTHLGGSEWPIFSRFVEYWNIFANLN</sequence>
<dbReference type="PANTHER" id="PTHR32134">
    <property type="entry name" value="FNIP REPEAT-CONTAINING PROTEIN"/>
    <property type="match status" value="1"/>
</dbReference>
<protein>
    <submittedName>
        <fullName evidence="2">Uncharacterized protein</fullName>
    </submittedName>
</protein>
<dbReference type="PANTHER" id="PTHR32134:SF92">
    <property type="entry name" value="FNIP REPEAT-CONTAINING PROTEIN"/>
    <property type="match status" value="1"/>
</dbReference>
<proteinExistence type="predicted"/>
<feature type="compositionally biased region" description="Low complexity" evidence="1">
    <location>
        <begin position="88"/>
        <end position="99"/>
    </location>
</feature>
<dbReference type="OrthoDB" id="22177at2759"/>
<dbReference type="OMA" id="WNIFANL"/>
<feature type="region of interest" description="Disordered" evidence="1">
    <location>
        <begin position="69"/>
        <end position="99"/>
    </location>
</feature>
<accession>F4QCD1</accession>
<evidence type="ECO:0000313" key="2">
    <source>
        <dbReference type="EMBL" id="EGG13566.1"/>
    </source>
</evidence>
<evidence type="ECO:0000313" key="3">
    <source>
        <dbReference type="Proteomes" id="UP000007797"/>
    </source>
</evidence>
<name>F4QCD1_CACFS</name>
<dbReference type="AlphaFoldDB" id="F4QCD1"/>
<reference evidence="3" key="1">
    <citation type="journal article" date="2011" name="Genome Res.">
        <title>Phylogeny-wide analysis of social amoeba genomes highlights ancient origins for complex intercellular communication.</title>
        <authorList>
            <person name="Heidel A.J."/>
            <person name="Lawal H.M."/>
            <person name="Felder M."/>
            <person name="Schilde C."/>
            <person name="Helps N.R."/>
            <person name="Tunggal B."/>
            <person name="Rivero F."/>
            <person name="John U."/>
            <person name="Schleicher M."/>
            <person name="Eichinger L."/>
            <person name="Platzer M."/>
            <person name="Noegel A.A."/>
            <person name="Schaap P."/>
            <person name="Gloeckner G."/>
        </authorList>
    </citation>
    <scope>NUCLEOTIDE SEQUENCE [LARGE SCALE GENOMIC DNA]</scope>
    <source>
        <strain evidence="3">SH3</strain>
    </source>
</reference>
<feature type="compositionally biased region" description="Polar residues" evidence="1">
    <location>
        <begin position="76"/>
        <end position="87"/>
    </location>
</feature>
<dbReference type="Pfam" id="PF05725">
    <property type="entry name" value="FNIP"/>
    <property type="match status" value="2"/>
</dbReference>